<dbReference type="AlphaFoldDB" id="A0A7L4ZSA2"/>
<evidence type="ECO:0000256" key="3">
    <source>
        <dbReference type="ARBA" id="ARBA00023163"/>
    </source>
</evidence>
<dbReference type="GO" id="GO:0003700">
    <property type="term" value="F:DNA-binding transcription factor activity"/>
    <property type="evidence" value="ECO:0007669"/>
    <property type="project" value="InterPro"/>
</dbReference>
<dbReference type="InterPro" id="IPR046532">
    <property type="entry name" value="DUF6597"/>
</dbReference>
<organism evidence="4 5">
    <name type="scientific">Hymenobacter busanensis</name>
    <dbReference type="NCBI Taxonomy" id="2607656"/>
    <lineage>
        <taxon>Bacteria</taxon>
        <taxon>Pseudomonadati</taxon>
        <taxon>Bacteroidota</taxon>
        <taxon>Cytophagia</taxon>
        <taxon>Cytophagales</taxon>
        <taxon>Hymenobacteraceae</taxon>
        <taxon>Hymenobacter</taxon>
    </lineage>
</organism>
<keyword evidence="5" id="KW-1185">Reference proteome</keyword>
<dbReference type="RefSeq" id="WP_151080170.1">
    <property type="nucleotide sequence ID" value="NZ_CP047647.1"/>
</dbReference>
<dbReference type="InterPro" id="IPR050204">
    <property type="entry name" value="AraC_XylS_family_regulators"/>
</dbReference>
<evidence type="ECO:0000256" key="1">
    <source>
        <dbReference type="ARBA" id="ARBA00023015"/>
    </source>
</evidence>
<protein>
    <submittedName>
        <fullName evidence="4">AraC family transcriptional regulator</fullName>
    </submittedName>
</protein>
<dbReference type="InterPro" id="IPR018060">
    <property type="entry name" value="HTH_AraC"/>
</dbReference>
<proteinExistence type="predicted"/>
<evidence type="ECO:0000256" key="2">
    <source>
        <dbReference type="ARBA" id="ARBA00023125"/>
    </source>
</evidence>
<dbReference type="PROSITE" id="PS01124">
    <property type="entry name" value="HTH_ARAC_FAMILY_2"/>
    <property type="match status" value="1"/>
</dbReference>
<sequence>MIFQDFHPRPELREYVACYHLRHFVFQPGEVLPFKPYPPRPEQCLTFFPREGQRVEYPAAQRWVAQPRAVLVGQATQRVNLHVGRDFLALIVVFRPGALFRLTGLPAGELTGTHVDAESVFSPDVRRLSEHLSSSTDYDEMIRLVEGFLLAVAHRGRRPALPVDRIASGVVEFPGAPSVVDLAGRSCLSPRQLERQCRERLGVGPKTFARIARLHHAYRRRFHCPQEDWLSTALACGYYDLQHLAKDFRDLAGASPTTLFQQDERAPERAFGWQES</sequence>
<evidence type="ECO:0000313" key="5">
    <source>
        <dbReference type="Proteomes" id="UP000326380"/>
    </source>
</evidence>
<dbReference type="SMART" id="SM00342">
    <property type="entry name" value="HTH_ARAC"/>
    <property type="match status" value="1"/>
</dbReference>
<comment type="caution">
    <text evidence="4">The sequence shown here is derived from an EMBL/GenBank/DDBJ whole genome shotgun (WGS) entry which is preliminary data.</text>
</comment>
<dbReference type="Gene3D" id="1.10.10.60">
    <property type="entry name" value="Homeodomain-like"/>
    <property type="match status" value="1"/>
</dbReference>
<keyword evidence="1" id="KW-0805">Transcription regulation</keyword>
<keyword evidence="3" id="KW-0804">Transcription</keyword>
<name>A0A7L4ZSA2_9BACT</name>
<reference evidence="4 5" key="1">
    <citation type="submission" date="2019-09" db="EMBL/GenBank/DDBJ databases">
        <title>Genome sequence of Hymenobacter sp. M3.</title>
        <authorList>
            <person name="Srinivasan S."/>
        </authorList>
    </citation>
    <scope>NUCLEOTIDE SEQUENCE [LARGE SCALE GENOMIC DNA]</scope>
    <source>
        <strain evidence="4 5">M3</strain>
    </source>
</reference>
<gene>
    <name evidence="4" type="ORF">F0P96_17250</name>
</gene>
<dbReference type="Proteomes" id="UP000326380">
    <property type="component" value="Unassembled WGS sequence"/>
</dbReference>
<dbReference type="PANTHER" id="PTHR46796">
    <property type="entry name" value="HTH-TYPE TRANSCRIPTIONAL ACTIVATOR RHAS-RELATED"/>
    <property type="match status" value="1"/>
</dbReference>
<dbReference type="Pfam" id="PF12833">
    <property type="entry name" value="HTH_18"/>
    <property type="match status" value="1"/>
</dbReference>
<evidence type="ECO:0000313" key="4">
    <source>
        <dbReference type="EMBL" id="KAA9327722.1"/>
    </source>
</evidence>
<keyword evidence="2" id="KW-0238">DNA-binding</keyword>
<dbReference type="Pfam" id="PF20240">
    <property type="entry name" value="DUF6597"/>
    <property type="match status" value="1"/>
</dbReference>
<accession>A0A7L4ZSA2</accession>
<dbReference type="GO" id="GO:0043565">
    <property type="term" value="F:sequence-specific DNA binding"/>
    <property type="evidence" value="ECO:0007669"/>
    <property type="project" value="InterPro"/>
</dbReference>
<dbReference type="EMBL" id="VTWU01000006">
    <property type="protein sequence ID" value="KAA9327722.1"/>
    <property type="molecule type" value="Genomic_DNA"/>
</dbReference>